<dbReference type="eggNOG" id="arCOG07074">
    <property type="taxonomic scope" value="Archaea"/>
</dbReference>
<dbReference type="HOGENOM" id="CLU_820439_0_0_2"/>
<sequence>MLSLYQIYLRERRGSVAALYVLSLLGFLASVAVVAFWSVGGRLGEDLRAQLGAGTVVVAGGDFTEGDLARALSLGCFSEGYGVSFLQGVLVLPNGTRRGVVVGAVPSGVMGASGAAATAFSLVAERGDVVMLEVEGRLVRLFVNSTFTRMFSLMGFSADVYVDRSVLGVGRYGALVLRKAGGGNCLEGLRALFPKAAVMDSDFVISALWGQLLVYLAAAGLVAVSVVTAVAALIYTLSTTLYFLHFKEFAVLRVLGLKKRGLLGLVSLLFFTPVAAGVLTGVPIALAAAASSGLDPALSVGIPAAVLLASSTLASLPALRRLYALSPAAALRYE</sequence>
<proteinExistence type="predicted"/>
<feature type="transmembrane region" description="Helical" evidence="1">
    <location>
        <begin position="296"/>
        <end position="316"/>
    </location>
</feature>
<accession>G7VD63</accession>
<dbReference type="GeneID" id="11594159"/>
<keyword evidence="1" id="KW-0472">Membrane</keyword>
<dbReference type="EMBL" id="CP003098">
    <property type="protein sequence ID" value="AET33942.1"/>
    <property type="molecule type" value="Genomic_DNA"/>
</dbReference>
<dbReference type="KEGG" id="pyr:P186_2558"/>
<keyword evidence="1" id="KW-1133">Transmembrane helix</keyword>
<keyword evidence="3" id="KW-1185">Reference proteome</keyword>
<gene>
    <name evidence="2" type="ORF">P186_2558</name>
</gene>
<evidence type="ECO:0008006" key="4">
    <source>
        <dbReference type="Google" id="ProtNLM"/>
    </source>
</evidence>
<dbReference type="BioCyc" id="PSP1104324:GJSN-2502-MONOMER"/>
<feature type="transmembrane region" description="Helical" evidence="1">
    <location>
        <begin position="212"/>
        <end position="244"/>
    </location>
</feature>
<reference evidence="2 3" key="1">
    <citation type="journal article" date="2012" name="J. Bacteriol.">
        <title>Complete genome sequence of strain 1860, a crenarchaeon of the genus pyrobaculum able to grow with various electron acceptors.</title>
        <authorList>
            <person name="Mardanov A.V."/>
            <person name="Gumerov V.M."/>
            <person name="Slobodkina G.B."/>
            <person name="Beletsky A.V."/>
            <person name="Bonch-Osmolovskaya E.A."/>
            <person name="Ravin N.V."/>
            <person name="Skryabin K.G."/>
        </authorList>
    </citation>
    <scope>NUCLEOTIDE SEQUENCE [LARGE SCALE GENOMIC DNA]</scope>
    <source>
        <strain evidence="2 3">1860</strain>
    </source>
</reference>
<keyword evidence="1" id="KW-0812">Transmembrane</keyword>
<protein>
    <recommendedName>
        <fullName evidence="4">ABC3 transporter permease protein domain-containing protein</fullName>
    </recommendedName>
</protein>
<dbReference type="RefSeq" id="WP_014289767.1">
    <property type="nucleotide sequence ID" value="NC_016645.1"/>
</dbReference>
<feature type="transmembrane region" description="Helical" evidence="1">
    <location>
        <begin position="16"/>
        <end position="39"/>
    </location>
</feature>
<evidence type="ECO:0000313" key="2">
    <source>
        <dbReference type="EMBL" id="AET33942.1"/>
    </source>
</evidence>
<organism evidence="2 3">
    <name type="scientific">Pyrobaculum ferrireducens</name>
    <dbReference type="NCBI Taxonomy" id="1104324"/>
    <lineage>
        <taxon>Archaea</taxon>
        <taxon>Thermoproteota</taxon>
        <taxon>Thermoprotei</taxon>
        <taxon>Thermoproteales</taxon>
        <taxon>Thermoproteaceae</taxon>
        <taxon>Pyrobaculum</taxon>
    </lineage>
</organism>
<name>G7VD63_9CREN</name>
<dbReference type="Proteomes" id="UP000005867">
    <property type="component" value="Chromosome"/>
</dbReference>
<dbReference type="AlphaFoldDB" id="G7VD63"/>
<feature type="transmembrane region" description="Helical" evidence="1">
    <location>
        <begin position="265"/>
        <end position="290"/>
    </location>
</feature>
<evidence type="ECO:0000313" key="3">
    <source>
        <dbReference type="Proteomes" id="UP000005867"/>
    </source>
</evidence>
<evidence type="ECO:0000256" key="1">
    <source>
        <dbReference type="SAM" id="Phobius"/>
    </source>
</evidence>